<feature type="transmembrane region" description="Helical" evidence="7">
    <location>
        <begin position="231"/>
        <end position="253"/>
    </location>
</feature>
<reference evidence="10" key="1">
    <citation type="journal article" date="2019" name="Int. J. Syst. Evol. Microbiol.">
        <title>The Global Catalogue of Microorganisms (GCM) 10K type strain sequencing project: providing services to taxonomists for standard genome sequencing and annotation.</title>
        <authorList>
            <consortium name="The Broad Institute Genomics Platform"/>
            <consortium name="The Broad Institute Genome Sequencing Center for Infectious Disease"/>
            <person name="Wu L."/>
            <person name="Ma J."/>
        </authorList>
    </citation>
    <scope>NUCLEOTIDE SEQUENCE [LARGE SCALE GENOMIC DNA]</scope>
    <source>
        <strain evidence="10">CCM 8937</strain>
    </source>
</reference>
<dbReference type="EC" id="2.4.-.-" evidence="9"/>
<proteinExistence type="predicted"/>
<sequence>MTDKLISIVLPVYNEHEILPTTIQTLEDFVAGQPQDYELIFVDDGSRDYSATIVEHARLKYHNLKLVQFSRNFGHQIAITAGIRYASGDAIVVMDADLQDPPEVIPAMIKQWQAGYQVVYGKRLQRDGETWFKKISAHWFYRILAKLTTIQIPTDTGDFRLIDRQVAETLKKVNEDDPYVRGLVSWVGFRQTAVEYERHERLAGKSKYPLKKMIKLAFDGITSFSAVPLKFATWLSAILISFGILLGLISLIVGQATNITLLVFMMCLCSGVILLIIGILGVYLSRIFAASRQRPLYIVANTVGFNKTAAITWHHSTHNEIRKRG</sequence>
<keyword evidence="10" id="KW-1185">Reference proteome</keyword>
<evidence type="ECO:0000259" key="8">
    <source>
        <dbReference type="Pfam" id="PF00535"/>
    </source>
</evidence>
<dbReference type="GO" id="GO:0016757">
    <property type="term" value="F:glycosyltransferase activity"/>
    <property type="evidence" value="ECO:0007669"/>
    <property type="project" value="UniProtKB-KW"/>
</dbReference>
<dbReference type="InterPro" id="IPR050256">
    <property type="entry name" value="Glycosyltransferase_2"/>
</dbReference>
<evidence type="ECO:0000313" key="9">
    <source>
        <dbReference type="EMBL" id="MFD1412154.1"/>
    </source>
</evidence>
<keyword evidence="6 7" id="KW-0472">Membrane</keyword>
<accession>A0ABW4BPH5</accession>
<evidence type="ECO:0000313" key="10">
    <source>
        <dbReference type="Proteomes" id="UP001597191"/>
    </source>
</evidence>
<evidence type="ECO:0000256" key="2">
    <source>
        <dbReference type="ARBA" id="ARBA00022676"/>
    </source>
</evidence>
<protein>
    <submittedName>
        <fullName evidence="9">Glycosyltransferase family 2 protein</fullName>
        <ecNumber evidence="9">2.4.-.-</ecNumber>
    </submittedName>
</protein>
<evidence type="ECO:0000256" key="6">
    <source>
        <dbReference type="ARBA" id="ARBA00023136"/>
    </source>
</evidence>
<dbReference type="InterPro" id="IPR029044">
    <property type="entry name" value="Nucleotide-diphossugar_trans"/>
</dbReference>
<keyword evidence="2 9" id="KW-0328">Glycosyltransferase</keyword>
<dbReference type="RefSeq" id="WP_125648191.1">
    <property type="nucleotide sequence ID" value="NZ_JBHTOH010000094.1"/>
</dbReference>
<dbReference type="CDD" id="cd04187">
    <property type="entry name" value="DPM1_like_bac"/>
    <property type="match status" value="1"/>
</dbReference>
<name>A0ABW4BPH5_9LACO</name>
<evidence type="ECO:0000256" key="4">
    <source>
        <dbReference type="ARBA" id="ARBA00022692"/>
    </source>
</evidence>
<feature type="domain" description="Glycosyltransferase 2-like" evidence="8">
    <location>
        <begin position="7"/>
        <end position="169"/>
    </location>
</feature>
<dbReference type="EMBL" id="JBHTOH010000094">
    <property type="protein sequence ID" value="MFD1412154.1"/>
    <property type="molecule type" value="Genomic_DNA"/>
</dbReference>
<dbReference type="InterPro" id="IPR001173">
    <property type="entry name" value="Glyco_trans_2-like"/>
</dbReference>
<dbReference type="Pfam" id="PF00535">
    <property type="entry name" value="Glycos_transf_2"/>
    <property type="match status" value="1"/>
</dbReference>
<evidence type="ECO:0000256" key="1">
    <source>
        <dbReference type="ARBA" id="ARBA00004141"/>
    </source>
</evidence>
<comment type="caution">
    <text evidence="9">The sequence shown here is derived from an EMBL/GenBank/DDBJ whole genome shotgun (WGS) entry which is preliminary data.</text>
</comment>
<feature type="transmembrane region" description="Helical" evidence="7">
    <location>
        <begin position="259"/>
        <end position="284"/>
    </location>
</feature>
<dbReference type="Proteomes" id="UP001597191">
    <property type="component" value="Unassembled WGS sequence"/>
</dbReference>
<organism evidence="9 10">
    <name type="scientific">Lapidilactobacillus gannanensis</name>
    <dbReference type="NCBI Taxonomy" id="2486002"/>
    <lineage>
        <taxon>Bacteria</taxon>
        <taxon>Bacillati</taxon>
        <taxon>Bacillota</taxon>
        <taxon>Bacilli</taxon>
        <taxon>Lactobacillales</taxon>
        <taxon>Lactobacillaceae</taxon>
        <taxon>Lapidilactobacillus</taxon>
    </lineage>
</organism>
<dbReference type="Gene3D" id="3.90.550.10">
    <property type="entry name" value="Spore Coat Polysaccharide Biosynthesis Protein SpsA, Chain A"/>
    <property type="match status" value="1"/>
</dbReference>
<dbReference type="PANTHER" id="PTHR48090:SF1">
    <property type="entry name" value="PROPHAGE BACTOPRENOL GLUCOSYL TRANSFERASE HOMOLOG"/>
    <property type="match status" value="1"/>
</dbReference>
<evidence type="ECO:0000256" key="5">
    <source>
        <dbReference type="ARBA" id="ARBA00022989"/>
    </source>
</evidence>
<evidence type="ECO:0000256" key="7">
    <source>
        <dbReference type="SAM" id="Phobius"/>
    </source>
</evidence>
<dbReference type="SUPFAM" id="SSF53448">
    <property type="entry name" value="Nucleotide-diphospho-sugar transferases"/>
    <property type="match status" value="1"/>
</dbReference>
<gene>
    <name evidence="9" type="ORF">ACFQ4R_11240</name>
</gene>
<keyword evidence="5 7" id="KW-1133">Transmembrane helix</keyword>
<evidence type="ECO:0000256" key="3">
    <source>
        <dbReference type="ARBA" id="ARBA00022679"/>
    </source>
</evidence>
<comment type="subcellular location">
    <subcellularLocation>
        <location evidence="1">Membrane</location>
        <topology evidence="1">Multi-pass membrane protein</topology>
    </subcellularLocation>
</comment>
<keyword evidence="3 9" id="KW-0808">Transferase</keyword>
<dbReference type="PANTHER" id="PTHR48090">
    <property type="entry name" value="UNDECAPRENYL-PHOSPHATE 4-DEOXY-4-FORMAMIDO-L-ARABINOSE TRANSFERASE-RELATED"/>
    <property type="match status" value="1"/>
</dbReference>
<keyword evidence="4 7" id="KW-0812">Transmembrane</keyword>